<evidence type="ECO:0000256" key="2">
    <source>
        <dbReference type="ARBA" id="ARBA00010992"/>
    </source>
</evidence>
<dbReference type="SUPFAM" id="SSF103473">
    <property type="entry name" value="MFS general substrate transporter"/>
    <property type="match status" value="1"/>
</dbReference>
<dbReference type="AlphaFoldDB" id="A0A4Z1K2T9"/>
<dbReference type="GO" id="GO:0016020">
    <property type="term" value="C:membrane"/>
    <property type="evidence" value="ECO:0007669"/>
    <property type="project" value="UniProtKB-SubCell"/>
</dbReference>
<feature type="transmembrane region" description="Helical" evidence="8">
    <location>
        <begin position="219"/>
        <end position="238"/>
    </location>
</feature>
<dbReference type="GO" id="GO:0005351">
    <property type="term" value="F:carbohydrate:proton symporter activity"/>
    <property type="evidence" value="ECO:0007669"/>
    <property type="project" value="TreeGrafter"/>
</dbReference>
<evidence type="ECO:0000256" key="1">
    <source>
        <dbReference type="ARBA" id="ARBA00004141"/>
    </source>
</evidence>
<feature type="transmembrane region" description="Helical" evidence="8">
    <location>
        <begin position="316"/>
        <end position="337"/>
    </location>
</feature>
<dbReference type="Gene3D" id="1.20.1250.20">
    <property type="entry name" value="MFS general substrate transporter like domains"/>
    <property type="match status" value="1"/>
</dbReference>
<keyword evidence="4 8" id="KW-0812">Transmembrane</keyword>
<dbReference type="InterPro" id="IPR020846">
    <property type="entry name" value="MFS_dom"/>
</dbReference>
<feature type="transmembrane region" description="Helical" evidence="8">
    <location>
        <begin position="413"/>
        <end position="440"/>
    </location>
</feature>
<evidence type="ECO:0000256" key="7">
    <source>
        <dbReference type="RuleBase" id="RU003346"/>
    </source>
</evidence>
<evidence type="ECO:0000313" key="11">
    <source>
        <dbReference type="Proteomes" id="UP000297229"/>
    </source>
</evidence>
<evidence type="ECO:0000313" key="10">
    <source>
        <dbReference type="EMBL" id="TGO75617.1"/>
    </source>
</evidence>
<evidence type="ECO:0000256" key="3">
    <source>
        <dbReference type="ARBA" id="ARBA00022448"/>
    </source>
</evidence>
<feature type="transmembrane region" description="Helical" evidence="8">
    <location>
        <begin position="380"/>
        <end position="401"/>
    </location>
</feature>
<dbReference type="PANTHER" id="PTHR48022:SF61">
    <property type="entry name" value="HIGH AFFINITY GLUCOSE TRANSPORTER RGT2"/>
    <property type="match status" value="1"/>
</dbReference>
<feature type="transmembrane region" description="Helical" evidence="8">
    <location>
        <begin position="452"/>
        <end position="476"/>
    </location>
</feature>
<evidence type="ECO:0000256" key="4">
    <source>
        <dbReference type="ARBA" id="ARBA00022692"/>
    </source>
</evidence>
<keyword evidence="11" id="KW-1185">Reference proteome</keyword>
<sequence>MPGGAVVHGTTDTSRIEAPVTVKAYLMCAFAAFGGIFFGYDTGWMSGVLAMPYFITQYTGLPQPPADAPKATLDAFAVSASNQSLTTSILSCGTFFGALIAGDIADTIGRRMTIIAGCAIFCVGCIMETASTGLGLMVAGRLIAGGGVGFISAIISALSLNLSNRSSTAVILYMSEIAPKKVRGALVSGYQFCITVGILLANCVVYATQNRTDTGSYRIPIAVQFLWAIILAVGLFILPESPRYYVKKGRLEDAAKSLANVRGQPIESEYIQDELAEIIANNEYELSVVPQTSYISQWTNCFKGSMFDGSSNLRRTFTGIMLQCMQQFTGINFIFYFGNVFFKSLGTIKNPFLISLVTSLVNMLTTPLAFWTVERFGRRSILLIGASCMITFQFIVGIIGVTAGEADKHNTSAVSAMIAFICLNIAAFATTWGPAAWVVVGEIFPLPIRSRGVGLSTASNWFWNCIIGVITPYLVGTQKGDANLGAKVFFMWGSLCVLSLLFAYFFVSETKGLSLEQVDRMLEETTPRTSAKWVPHSTFAGEMGLAGDKVVEHVPHVEKGNASDEAATEVNKDVV</sequence>
<feature type="transmembrane region" description="Helical" evidence="8">
    <location>
        <begin position="352"/>
        <end position="373"/>
    </location>
</feature>
<dbReference type="PRINTS" id="PR00171">
    <property type="entry name" value="SUGRTRNSPORT"/>
</dbReference>
<dbReference type="PROSITE" id="PS50850">
    <property type="entry name" value="MFS"/>
    <property type="match status" value="1"/>
</dbReference>
<feature type="transmembrane region" description="Helical" evidence="8">
    <location>
        <begin position="184"/>
        <end position="207"/>
    </location>
</feature>
<keyword evidence="3 7" id="KW-0813">Transport</keyword>
<keyword evidence="6 8" id="KW-0472">Membrane</keyword>
<evidence type="ECO:0000259" key="9">
    <source>
        <dbReference type="PROSITE" id="PS50850"/>
    </source>
</evidence>
<dbReference type="InterPro" id="IPR036259">
    <property type="entry name" value="MFS_trans_sf"/>
</dbReference>
<gene>
    <name evidence="10" type="ORF">BELL_0203g00130</name>
</gene>
<name>A0A4Z1K2T9_9HELO</name>
<evidence type="ECO:0000256" key="8">
    <source>
        <dbReference type="SAM" id="Phobius"/>
    </source>
</evidence>
<comment type="similarity">
    <text evidence="2 7">Belongs to the major facilitator superfamily. Sugar transporter (TC 2.A.1.1) family.</text>
</comment>
<comment type="subcellular location">
    <subcellularLocation>
        <location evidence="1">Membrane</location>
        <topology evidence="1">Multi-pass membrane protein</topology>
    </subcellularLocation>
</comment>
<feature type="transmembrane region" description="Helical" evidence="8">
    <location>
        <begin position="488"/>
        <end position="507"/>
    </location>
</feature>
<keyword evidence="5 8" id="KW-1133">Transmembrane helix</keyword>
<feature type="transmembrane region" description="Helical" evidence="8">
    <location>
        <begin position="114"/>
        <end position="136"/>
    </location>
</feature>
<dbReference type="PROSITE" id="PS00216">
    <property type="entry name" value="SUGAR_TRANSPORT_1"/>
    <property type="match status" value="1"/>
</dbReference>
<dbReference type="InterPro" id="IPR005828">
    <property type="entry name" value="MFS_sugar_transport-like"/>
</dbReference>
<feature type="transmembrane region" description="Helical" evidence="8">
    <location>
        <begin position="24"/>
        <end position="40"/>
    </location>
</feature>
<proteinExistence type="inferred from homology"/>
<evidence type="ECO:0000256" key="5">
    <source>
        <dbReference type="ARBA" id="ARBA00022989"/>
    </source>
</evidence>
<dbReference type="NCBIfam" id="TIGR00879">
    <property type="entry name" value="SP"/>
    <property type="match status" value="1"/>
</dbReference>
<organism evidence="10 11">
    <name type="scientific">Botrytis elliptica</name>
    <dbReference type="NCBI Taxonomy" id="278938"/>
    <lineage>
        <taxon>Eukaryota</taxon>
        <taxon>Fungi</taxon>
        <taxon>Dikarya</taxon>
        <taxon>Ascomycota</taxon>
        <taxon>Pezizomycotina</taxon>
        <taxon>Leotiomycetes</taxon>
        <taxon>Helotiales</taxon>
        <taxon>Sclerotiniaceae</taxon>
        <taxon>Botrytis</taxon>
    </lineage>
</organism>
<dbReference type="FunFam" id="1.20.1250.20:FF:000180">
    <property type="entry name" value="MFS monosaccharide transporter"/>
    <property type="match status" value="1"/>
</dbReference>
<feature type="transmembrane region" description="Helical" evidence="8">
    <location>
        <begin position="85"/>
        <end position="102"/>
    </location>
</feature>
<evidence type="ECO:0000256" key="6">
    <source>
        <dbReference type="ARBA" id="ARBA00023136"/>
    </source>
</evidence>
<protein>
    <recommendedName>
        <fullName evidence="9">Major facilitator superfamily (MFS) profile domain-containing protein</fullName>
    </recommendedName>
</protein>
<dbReference type="Pfam" id="PF00083">
    <property type="entry name" value="Sugar_tr"/>
    <property type="match status" value="1"/>
</dbReference>
<dbReference type="InterPro" id="IPR050360">
    <property type="entry name" value="MFS_Sugar_Transporters"/>
</dbReference>
<dbReference type="EMBL" id="PQXM01000202">
    <property type="protein sequence ID" value="TGO75617.1"/>
    <property type="molecule type" value="Genomic_DNA"/>
</dbReference>
<dbReference type="PANTHER" id="PTHR48022">
    <property type="entry name" value="PLASTIDIC GLUCOSE TRANSPORTER 4"/>
    <property type="match status" value="1"/>
</dbReference>
<feature type="domain" description="Major facilitator superfamily (MFS) profile" evidence="9">
    <location>
        <begin position="27"/>
        <end position="511"/>
    </location>
</feature>
<reference evidence="10 11" key="1">
    <citation type="submission" date="2017-12" db="EMBL/GenBank/DDBJ databases">
        <title>Comparative genomics of Botrytis spp.</title>
        <authorList>
            <person name="Valero-Jimenez C.A."/>
            <person name="Tapia P."/>
            <person name="Veloso J."/>
            <person name="Silva-Moreno E."/>
            <person name="Staats M."/>
            <person name="Valdes J.H."/>
            <person name="Van Kan J.A.L."/>
        </authorList>
    </citation>
    <scope>NUCLEOTIDE SEQUENCE [LARGE SCALE GENOMIC DNA]</scope>
    <source>
        <strain evidence="10 11">Be9601</strain>
    </source>
</reference>
<dbReference type="InterPro" id="IPR005829">
    <property type="entry name" value="Sugar_transporter_CS"/>
</dbReference>
<comment type="caution">
    <text evidence="10">The sequence shown here is derived from an EMBL/GenBank/DDBJ whole genome shotgun (WGS) entry which is preliminary data.</text>
</comment>
<feature type="transmembrane region" description="Helical" evidence="8">
    <location>
        <begin position="142"/>
        <end position="163"/>
    </location>
</feature>
<dbReference type="InterPro" id="IPR003663">
    <property type="entry name" value="Sugar/inositol_transpt"/>
</dbReference>
<accession>A0A4Z1K2T9</accession>
<dbReference type="CDD" id="cd17356">
    <property type="entry name" value="MFS_HXT"/>
    <property type="match status" value="1"/>
</dbReference>
<dbReference type="Proteomes" id="UP000297229">
    <property type="component" value="Unassembled WGS sequence"/>
</dbReference>